<evidence type="ECO:0000256" key="1">
    <source>
        <dbReference type="ARBA" id="ARBA00006738"/>
    </source>
</evidence>
<reference evidence="4" key="1">
    <citation type="submission" date="2018-03" db="EMBL/GenBank/DDBJ databases">
        <title>Genomic analysis of the strain SH-1 isolated from shrimp intestine.</title>
        <authorList>
            <person name="Kim Y.-S."/>
            <person name="Kim S.-E."/>
            <person name="Kim K.-H."/>
        </authorList>
    </citation>
    <scope>NUCLEOTIDE SEQUENCE [LARGE SCALE GENOMIC DNA]</scope>
    <source>
        <strain evidence="4">SH-1</strain>
    </source>
</reference>
<dbReference type="GO" id="GO:0003676">
    <property type="term" value="F:nucleic acid binding"/>
    <property type="evidence" value="ECO:0007669"/>
    <property type="project" value="InterPro"/>
</dbReference>
<dbReference type="Proteomes" id="UP000237655">
    <property type="component" value="Chromosome"/>
</dbReference>
<dbReference type="SUPFAM" id="SSF52980">
    <property type="entry name" value="Restriction endonuclease-like"/>
    <property type="match status" value="1"/>
</dbReference>
<dbReference type="PANTHER" id="PTHR34039:SF1">
    <property type="entry name" value="UPF0102 PROTEIN YRAN"/>
    <property type="match status" value="1"/>
</dbReference>
<dbReference type="InterPro" id="IPR003509">
    <property type="entry name" value="UPF0102_YraN-like"/>
</dbReference>
<protein>
    <recommendedName>
        <fullName evidence="2">UPF0102 protein C6Y53_10610</fullName>
    </recommendedName>
</protein>
<comment type="similarity">
    <text evidence="1 2">Belongs to the UPF0102 family.</text>
</comment>
<gene>
    <name evidence="3" type="ORF">C6Y53_10610</name>
</gene>
<dbReference type="Gene3D" id="3.40.1350.10">
    <property type="match status" value="1"/>
</dbReference>
<accession>A0A2S0MQG3</accession>
<sequence length="126" mass="13756">MDKVARGRMAHHAGDAAERRIALDYERRGFTVAQRRWRGGGGEIDLVLRNSGRNPGGLVFVEVKHSRSIARAAESLRPAQMRRIRAAAELFLAGEPAGQLTDMRIDVALVDGTGAYEIIENAFGQG</sequence>
<dbReference type="AlphaFoldDB" id="A0A2S0MQG3"/>
<proteinExistence type="inferred from homology"/>
<dbReference type="InterPro" id="IPR011335">
    <property type="entry name" value="Restrct_endonuc-II-like"/>
</dbReference>
<evidence type="ECO:0000256" key="2">
    <source>
        <dbReference type="HAMAP-Rule" id="MF_00048"/>
    </source>
</evidence>
<dbReference type="HAMAP" id="MF_00048">
    <property type="entry name" value="UPF0102"/>
    <property type="match status" value="1"/>
</dbReference>
<dbReference type="InterPro" id="IPR011856">
    <property type="entry name" value="tRNA_endonuc-like_dom_sf"/>
</dbReference>
<name>A0A2S0MQG3_9RHOB</name>
<dbReference type="Pfam" id="PF02021">
    <property type="entry name" value="UPF0102"/>
    <property type="match status" value="1"/>
</dbReference>
<dbReference type="KEGG" id="thas:C6Y53_10610"/>
<evidence type="ECO:0000313" key="3">
    <source>
        <dbReference type="EMBL" id="AVO38114.1"/>
    </source>
</evidence>
<dbReference type="RefSeq" id="WP_106472429.1">
    <property type="nucleotide sequence ID" value="NZ_CP027665.1"/>
</dbReference>
<evidence type="ECO:0000313" key="4">
    <source>
        <dbReference type="Proteomes" id="UP000237655"/>
    </source>
</evidence>
<keyword evidence="4" id="KW-1185">Reference proteome</keyword>
<dbReference type="EMBL" id="CP027665">
    <property type="protein sequence ID" value="AVO38114.1"/>
    <property type="molecule type" value="Genomic_DNA"/>
</dbReference>
<dbReference type="PANTHER" id="PTHR34039">
    <property type="entry name" value="UPF0102 PROTEIN YRAN"/>
    <property type="match status" value="1"/>
</dbReference>
<organism evidence="3 4">
    <name type="scientific">Pukyongiella litopenaei</name>
    <dbReference type="NCBI Taxonomy" id="2605946"/>
    <lineage>
        <taxon>Bacteria</taxon>
        <taxon>Pseudomonadati</taxon>
        <taxon>Pseudomonadota</taxon>
        <taxon>Alphaproteobacteria</taxon>
        <taxon>Rhodobacterales</taxon>
        <taxon>Paracoccaceae</taxon>
        <taxon>Pukyongiella</taxon>
    </lineage>
</organism>